<dbReference type="InterPro" id="IPR050678">
    <property type="entry name" value="DNA_Partitioning_ATPase"/>
</dbReference>
<dbReference type="OrthoDB" id="9777757at2"/>
<dbReference type="PANTHER" id="PTHR13696:SF52">
    <property type="entry name" value="PARA FAMILY PROTEIN CT_582"/>
    <property type="match status" value="1"/>
</dbReference>
<name>A0A2G1MEA9_9RHOB</name>
<dbReference type="AlphaFoldDB" id="A0A2G1MEA9"/>
<dbReference type="Gene3D" id="3.40.50.300">
    <property type="entry name" value="P-loop containing nucleotide triphosphate hydrolases"/>
    <property type="match status" value="1"/>
</dbReference>
<dbReference type="SUPFAM" id="SSF52540">
    <property type="entry name" value="P-loop containing nucleoside triphosphate hydrolases"/>
    <property type="match status" value="1"/>
</dbReference>
<gene>
    <name evidence="2" type="ORF">CJ301_13055</name>
</gene>
<dbReference type="InterPro" id="IPR002586">
    <property type="entry name" value="CobQ/CobB/MinD/ParA_Nub-bd_dom"/>
</dbReference>
<sequence>MNGTGSNSTFRVITAVITPYKKAPTRMLRTFIGELSGTMQVVNSRLRRDLTMRSRVEKKFSMREVGDLLGLTKNYYESILPKSAEEEESFPTGVRDGRERHYTLDELMLIRAHLQSLPNRRRPYLHWRQPGDPLKIVTFGAQKGGTGKSLSAAHFAQYLTMNYGLRVGLIDCDPQATASLYFADDESHLFDPEIATVAAFMGVSEPGETDLVTRPTAELDAMWQPTPWAGIRLIPGGSDIQNGDISLFLLAQRAQIPVHSVLKNAIERWDEEYGPKTRFADLRRADGSFNLDRYTKALRETVDVIVIDQQPSLTLMQLNGLVAATSVIVPQTMKGFDLSTLSTYSQNIAEYLDYIEETSAEAIGIGRHVVLPTIVQEANDKDVDQIVDLYQRAPELFLQVWYPRSDAVANAAEEYKSIYEYDPPRSRRASTKTFIDSANAVNDALVDVVWGSALPSRGYARDFIKARWQE</sequence>
<comment type="caution">
    <text evidence="2">The sequence shown here is derived from an EMBL/GenBank/DDBJ whole genome shotgun (WGS) entry which is preliminary data.</text>
</comment>
<dbReference type="InterPro" id="IPR027417">
    <property type="entry name" value="P-loop_NTPase"/>
</dbReference>
<dbReference type="Proteomes" id="UP000221860">
    <property type="component" value="Unassembled WGS sequence"/>
</dbReference>
<organism evidence="2 3">
    <name type="scientific">Limimaricola cinnabarinus</name>
    <dbReference type="NCBI Taxonomy" id="1125964"/>
    <lineage>
        <taxon>Bacteria</taxon>
        <taxon>Pseudomonadati</taxon>
        <taxon>Pseudomonadota</taxon>
        <taxon>Alphaproteobacteria</taxon>
        <taxon>Rhodobacterales</taxon>
        <taxon>Paracoccaceae</taxon>
        <taxon>Limimaricola</taxon>
    </lineage>
</organism>
<dbReference type="EMBL" id="NQWH01000021">
    <property type="protein sequence ID" value="PHP27064.1"/>
    <property type="molecule type" value="Genomic_DNA"/>
</dbReference>
<evidence type="ECO:0000259" key="1">
    <source>
        <dbReference type="Pfam" id="PF01656"/>
    </source>
</evidence>
<proteinExistence type="predicted"/>
<dbReference type="PANTHER" id="PTHR13696">
    <property type="entry name" value="P-LOOP CONTAINING NUCLEOSIDE TRIPHOSPHATE HYDROLASE"/>
    <property type="match status" value="1"/>
</dbReference>
<reference evidence="2 3" key="1">
    <citation type="submission" date="2017-08" db="EMBL/GenBank/DDBJ databases">
        <title>Draft Genome Sequence of Loktanella cinnabarina Strain XM1, Isolated from Coastal Surface Water.</title>
        <authorList>
            <person name="Ma R."/>
            <person name="Wang J."/>
            <person name="Wang Q."/>
            <person name="Ma Z."/>
            <person name="Li J."/>
            <person name="Chen L."/>
        </authorList>
    </citation>
    <scope>NUCLEOTIDE SEQUENCE [LARGE SCALE GENOMIC DNA]</scope>
    <source>
        <strain evidence="2 3">XM1</strain>
    </source>
</reference>
<feature type="domain" description="CobQ/CobB/MinD/ParA nucleotide binding" evidence="1">
    <location>
        <begin position="139"/>
        <end position="414"/>
    </location>
</feature>
<dbReference type="Pfam" id="PF01656">
    <property type="entry name" value="CbiA"/>
    <property type="match status" value="1"/>
</dbReference>
<dbReference type="CDD" id="cd02042">
    <property type="entry name" value="ParAB_family"/>
    <property type="match status" value="1"/>
</dbReference>
<keyword evidence="3" id="KW-1185">Reference proteome</keyword>
<accession>A0A2G1MEA9</accession>
<evidence type="ECO:0000313" key="2">
    <source>
        <dbReference type="EMBL" id="PHP27064.1"/>
    </source>
</evidence>
<evidence type="ECO:0000313" key="3">
    <source>
        <dbReference type="Proteomes" id="UP000221860"/>
    </source>
</evidence>
<protein>
    <recommendedName>
        <fullName evidence="1">CobQ/CobB/MinD/ParA nucleotide binding domain-containing protein</fullName>
    </recommendedName>
</protein>